<keyword evidence="1" id="KW-1133">Transmembrane helix</keyword>
<evidence type="ECO:0000313" key="3">
    <source>
        <dbReference type="Proteomes" id="UP001182303"/>
    </source>
</evidence>
<evidence type="ECO:0000256" key="1">
    <source>
        <dbReference type="SAM" id="Phobius"/>
    </source>
</evidence>
<dbReference type="RefSeq" id="WP_310944537.1">
    <property type="nucleotide sequence ID" value="NZ_JARUIS010000039.1"/>
</dbReference>
<gene>
    <name evidence="2" type="ORF">P9J83_17300</name>
</gene>
<protein>
    <submittedName>
        <fullName evidence="2">Uncharacterized protein</fullName>
    </submittedName>
</protein>
<keyword evidence="1" id="KW-0812">Transmembrane</keyword>
<accession>A0AAE4FNU2</accession>
<dbReference type="AlphaFoldDB" id="A0AAE4FNU2"/>
<keyword evidence="1" id="KW-0472">Membrane</keyword>
<dbReference type="Proteomes" id="UP001182303">
    <property type="component" value="Unassembled WGS sequence"/>
</dbReference>
<sequence length="56" mass="6302">MKSKILSVVCNVTTVLIFIILLKITNWGIIKSAIISFSSSIIIFMLFSIIFSHKNN</sequence>
<organism evidence="2 3">
    <name type="scientific">Clostridium sporogenes</name>
    <dbReference type="NCBI Taxonomy" id="1509"/>
    <lineage>
        <taxon>Bacteria</taxon>
        <taxon>Bacillati</taxon>
        <taxon>Bacillota</taxon>
        <taxon>Clostridia</taxon>
        <taxon>Eubacteriales</taxon>
        <taxon>Clostridiaceae</taxon>
        <taxon>Clostridium</taxon>
    </lineage>
</organism>
<feature type="transmembrane region" description="Helical" evidence="1">
    <location>
        <begin position="30"/>
        <end position="51"/>
    </location>
</feature>
<evidence type="ECO:0000313" key="2">
    <source>
        <dbReference type="EMBL" id="MDS1005223.1"/>
    </source>
</evidence>
<name>A0AAE4FNU2_CLOSG</name>
<comment type="caution">
    <text evidence="2">The sequence shown here is derived from an EMBL/GenBank/DDBJ whole genome shotgun (WGS) entry which is preliminary data.</text>
</comment>
<reference evidence="2" key="1">
    <citation type="submission" date="2023-04" db="EMBL/GenBank/DDBJ databases">
        <title>Assessment of the microbiological origin of a defect in Grana Padano cheese.</title>
        <authorList>
            <person name="Zago M."/>
            <person name="Rossetti L."/>
            <person name="Bonvini B."/>
            <person name="Carminati D."/>
            <person name="Giraffa G."/>
        </authorList>
    </citation>
    <scope>NUCLEOTIDE SEQUENCE</scope>
    <source>
        <strain evidence="2">4990</strain>
    </source>
</reference>
<dbReference type="EMBL" id="JARUIS010000039">
    <property type="protein sequence ID" value="MDS1005223.1"/>
    <property type="molecule type" value="Genomic_DNA"/>
</dbReference>
<proteinExistence type="predicted"/>
<feature type="transmembrane region" description="Helical" evidence="1">
    <location>
        <begin position="5"/>
        <end position="24"/>
    </location>
</feature>